<sequence length="142" mass="15973">MTNFSIGTLARQSGIKVTTIRYYEETGLMPPAERAENHRRIYGRQDVERLSFIRHARELGFDMEAIREMLALSAEPDRPCAEVDAIARKHLTAVEERIERLERLKAELVLMLGGSGHGKVGECGILRGLADSSHDHGRLHDP</sequence>
<feature type="domain" description="HTH merR-type" evidence="4">
    <location>
        <begin position="3"/>
        <end position="72"/>
    </location>
</feature>
<organism evidence="5 6">
    <name type="scientific">Rhizobium paknamense</name>
    <dbReference type="NCBI Taxonomy" id="1206817"/>
    <lineage>
        <taxon>Bacteria</taxon>
        <taxon>Pseudomonadati</taxon>
        <taxon>Pseudomonadota</taxon>
        <taxon>Alphaproteobacteria</taxon>
        <taxon>Hyphomicrobiales</taxon>
        <taxon>Rhizobiaceae</taxon>
        <taxon>Rhizobium/Agrobacterium group</taxon>
        <taxon>Rhizobium</taxon>
    </lineage>
</organism>
<evidence type="ECO:0000256" key="1">
    <source>
        <dbReference type="ARBA" id="ARBA00023015"/>
    </source>
</evidence>
<dbReference type="Pfam" id="PF09278">
    <property type="entry name" value="MerR-DNA-bind"/>
    <property type="match status" value="1"/>
</dbReference>
<keyword evidence="2 5" id="KW-0238">DNA-binding</keyword>
<evidence type="ECO:0000256" key="3">
    <source>
        <dbReference type="ARBA" id="ARBA00023163"/>
    </source>
</evidence>
<dbReference type="PANTHER" id="PTHR30204:SF94">
    <property type="entry name" value="HEAVY METAL-DEPENDENT TRANSCRIPTIONAL REGULATOR HI_0293-RELATED"/>
    <property type="match status" value="1"/>
</dbReference>
<protein>
    <submittedName>
        <fullName evidence="5">DNA-binding transcriptional MerR regulator</fullName>
    </submittedName>
</protein>
<proteinExistence type="predicted"/>
<keyword evidence="3" id="KW-0804">Transcription</keyword>
<evidence type="ECO:0000256" key="2">
    <source>
        <dbReference type="ARBA" id="ARBA00023125"/>
    </source>
</evidence>
<dbReference type="Pfam" id="PF00376">
    <property type="entry name" value="MerR"/>
    <property type="match status" value="1"/>
</dbReference>
<dbReference type="InterPro" id="IPR000551">
    <property type="entry name" value="MerR-type_HTH_dom"/>
</dbReference>
<name>A0ABU0IEY4_9HYPH</name>
<evidence type="ECO:0000313" key="6">
    <source>
        <dbReference type="Proteomes" id="UP001235269"/>
    </source>
</evidence>
<dbReference type="Proteomes" id="UP001235269">
    <property type="component" value="Unassembled WGS sequence"/>
</dbReference>
<dbReference type="PROSITE" id="PS50937">
    <property type="entry name" value="HTH_MERR_2"/>
    <property type="match status" value="1"/>
</dbReference>
<keyword evidence="6" id="KW-1185">Reference proteome</keyword>
<dbReference type="SUPFAM" id="SSF46955">
    <property type="entry name" value="Putative DNA-binding domain"/>
    <property type="match status" value="1"/>
</dbReference>
<dbReference type="InterPro" id="IPR047057">
    <property type="entry name" value="MerR_fam"/>
</dbReference>
<dbReference type="CDD" id="cd04785">
    <property type="entry name" value="HTH_CadR-PbrR-like"/>
    <property type="match status" value="1"/>
</dbReference>
<dbReference type="RefSeq" id="WP_307158452.1">
    <property type="nucleotide sequence ID" value="NZ_JAUSWH010000007.1"/>
</dbReference>
<comment type="caution">
    <text evidence="5">The sequence shown here is derived from an EMBL/GenBank/DDBJ whole genome shotgun (WGS) entry which is preliminary data.</text>
</comment>
<dbReference type="InterPro" id="IPR015358">
    <property type="entry name" value="Tscrpt_reg_MerR_DNA-bd"/>
</dbReference>
<dbReference type="Gene3D" id="1.10.1660.10">
    <property type="match status" value="1"/>
</dbReference>
<dbReference type="PROSITE" id="PS00552">
    <property type="entry name" value="HTH_MERR_1"/>
    <property type="match status" value="1"/>
</dbReference>
<dbReference type="EMBL" id="JAUSWH010000007">
    <property type="protein sequence ID" value="MDQ0456262.1"/>
    <property type="molecule type" value="Genomic_DNA"/>
</dbReference>
<dbReference type="InterPro" id="IPR009061">
    <property type="entry name" value="DNA-bd_dom_put_sf"/>
</dbReference>
<dbReference type="PRINTS" id="PR00040">
    <property type="entry name" value="HTHMERR"/>
</dbReference>
<accession>A0ABU0IEY4</accession>
<dbReference type="GO" id="GO:0003677">
    <property type="term" value="F:DNA binding"/>
    <property type="evidence" value="ECO:0007669"/>
    <property type="project" value="UniProtKB-KW"/>
</dbReference>
<gene>
    <name evidence="5" type="ORF">QO005_002603</name>
</gene>
<evidence type="ECO:0000313" key="5">
    <source>
        <dbReference type="EMBL" id="MDQ0456262.1"/>
    </source>
</evidence>
<reference evidence="5 6" key="1">
    <citation type="submission" date="2023-07" db="EMBL/GenBank/DDBJ databases">
        <title>Genomic Encyclopedia of Type Strains, Phase IV (KMG-IV): sequencing the most valuable type-strain genomes for metagenomic binning, comparative biology and taxonomic classification.</title>
        <authorList>
            <person name="Goeker M."/>
        </authorList>
    </citation>
    <scope>NUCLEOTIDE SEQUENCE [LARGE SCALE GENOMIC DNA]</scope>
    <source>
        <strain evidence="5 6">DSM 100301</strain>
    </source>
</reference>
<keyword evidence="1" id="KW-0805">Transcription regulation</keyword>
<dbReference type="PANTHER" id="PTHR30204">
    <property type="entry name" value="REDOX-CYCLING DRUG-SENSING TRANSCRIPTIONAL ACTIVATOR SOXR"/>
    <property type="match status" value="1"/>
</dbReference>
<dbReference type="SMART" id="SM00422">
    <property type="entry name" value="HTH_MERR"/>
    <property type="match status" value="1"/>
</dbReference>
<evidence type="ECO:0000259" key="4">
    <source>
        <dbReference type="PROSITE" id="PS50937"/>
    </source>
</evidence>